<dbReference type="PANTHER" id="PTHR43597">
    <property type="entry name" value="SULFUR ACCEPTOR PROTEIN CSDE"/>
    <property type="match status" value="1"/>
</dbReference>
<dbReference type="Gene3D" id="3.90.1010.10">
    <property type="match status" value="1"/>
</dbReference>
<sequence length="136" mass="15243">MDVRETEEDILADLHELDDPVLQYAYLVACAGDAEPYPDSLRDDEHLVRECQVKTWIDARHHADGAVRLVGDSESIAIRGALALLEELFDGRRPEELAGYPCGLLDDEAFARHFTKTQLRGLEAIVRKIIGRQTAT</sequence>
<dbReference type="EMBL" id="WPOC01000019">
    <property type="protein sequence ID" value="MVN15865.1"/>
    <property type="molecule type" value="Genomic_DNA"/>
</dbReference>
<comment type="similarity">
    <text evidence="1">Belongs to the SufE family.</text>
</comment>
<evidence type="ECO:0000313" key="3">
    <source>
        <dbReference type="Proteomes" id="UP000468327"/>
    </source>
</evidence>
<dbReference type="PANTHER" id="PTHR43597:SF5">
    <property type="entry name" value="SUFE-LIKE PROTEIN 2, CHLOROPLASTIC"/>
    <property type="match status" value="1"/>
</dbReference>
<proteinExistence type="inferred from homology"/>
<comment type="caution">
    <text evidence="2">The sequence shown here is derived from an EMBL/GenBank/DDBJ whole genome shotgun (WGS) entry which is preliminary data.</text>
</comment>
<dbReference type="Pfam" id="PF02657">
    <property type="entry name" value="SufE"/>
    <property type="match status" value="1"/>
</dbReference>
<evidence type="ECO:0000313" key="2">
    <source>
        <dbReference type="EMBL" id="MVN15865.1"/>
    </source>
</evidence>
<dbReference type="GeneID" id="97354367"/>
<accession>A0A6N8IJ61</accession>
<reference evidence="2 3" key="1">
    <citation type="submission" date="2019-11" db="EMBL/GenBank/DDBJ databases">
        <title>Whole genome shotgun sequencing (WGS) data from Adlercreutzia equolifaciens ResAG-91, Eggerthella lenta MRI-F36, MRI-F37, MRI-F40, ResAG-49, ResAG-88, ResAG-121, ResAG-145, and Gordonibacter sp. ResAG-5, ResAG-26, ResAG-43, ResAG-50, ResAG-59.</title>
        <authorList>
            <person name="Stoll D.A."/>
            <person name="Danylec N."/>
            <person name="Franz C.M.A.P."/>
            <person name="Huch M."/>
        </authorList>
    </citation>
    <scope>NUCLEOTIDE SEQUENCE [LARGE SCALE GENOMIC DNA]</scope>
    <source>
        <strain evidence="2 3">ResAG-59</strain>
    </source>
</reference>
<evidence type="ECO:0000256" key="1">
    <source>
        <dbReference type="ARBA" id="ARBA00010282"/>
    </source>
</evidence>
<dbReference type="AlphaFoldDB" id="A0A6N8IJ61"/>
<protein>
    <submittedName>
        <fullName evidence="2">Uncharacterized protein</fullName>
    </submittedName>
</protein>
<gene>
    <name evidence="2" type="ORF">GO738_11015</name>
</gene>
<dbReference type="Proteomes" id="UP000468327">
    <property type="component" value="Unassembled WGS sequence"/>
</dbReference>
<name>A0A6N8IJ61_9ACTN</name>
<keyword evidence="3" id="KW-1185">Reference proteome</keyword>
<dbReference type="SUPFAM" id="SSF82649">
    <property type="entry name" value="SufE/NifU"/>
    <property type="match status" value="1"/>
</dbReference>
<dbReference type="RefSeq" id="WP_157005856.1">
    <property type="nucleotide sequence ID" value="NZ_BAABZN010000001.1"/>
</dbReference>
<dbReference type="InterPro" id="IPR003808">
    <property type="entry name" value="Fe-S_metab-assoc_dom"/>
</dbReference>
<organism evidence="2 3">
    <name type="scientific">Gordonibacter urolithinfaciens</name>
    <dbReference type="NCBI Taxonomy" id="1335613"/>
    <lineage>
        <taxon>Bacteria</taxon>
        <taxon>Bacillati</taxon>
        <taxon>Actinomycetota</taxon>
        <taxon>Coriobacteriia</taxon>
        <taxon>Eggerthellales</taxon>
        <taxon>Eggerthellaceae</taxon>
        <taxon>Gordonibacter</taxon>
    </lineage>
</organism>